<feature type="compositionally biased region" description="Low complexity" evidence="1">
    <location>
        <begin position="164"/>
        <end position="185"/>
    </location>
</feature>
<dbReference type="PANTHER" id="PTHR47069">
    <property type="match status" value="1"/>
</dbReference>
<feature type="region of interest" description="Disordered" evidence="1">
    <location>
        <begin position="123"/>
        <end position="193"/>
    </location>
</feature>
<proteinExistence type="predicted"/>
<sequence>MAAYQGILQSGALAASESTGPHHSQPRGGRRDKYYCGSGLRHDRKQISNRIRQLKGMYQFIKDIHSDSGLGHDENGWPTATLEWWETATKKHPEWMKLMYGPPEYLPLLERIFDGVVVDGSSSFVPGCTNADDQEPEEPEEPEEHEEPEQETPEQELPPEYHHSPMSTSSRKRTSSTSTTASSPNKKTKSPMVKMMKDYISFSSKQQAERNQIIKEAVCNRQDKKQAQLSNNIKKAQQLVLECGVDETSTEYYAVSQICLNDSLKELFINISTTEGRLTFLRRYCKQHNLD</sequence>
<dbReference type="EMBL" id="CM016560">
    <property type="protein sequence ID" value="TKV92998.1"/>
    <property type="molecule type" value="Genomic_DNA"/>
</dbReference>
<feature type="compositionally biased region" description="Acidic residues" evidence="1">
    <location>
        <begin position="132"/>
        <end position="154"/>
    </location>
</feature>
<evidence type="ECO:0000256" key="1">
    <source>
        <dbReference type="SAM" id="MobiDB-lite"/>
    </source>
</evidence>
<dbReference type="AlphaFoldDB" id="A0A4U6SXZ9"/>
<keyword evidence="3" id="KW-1185">Reference proteome</keyword>
<evidence type="ECO:0008006" key="4">
    <source>
        <dbReference type="Google" id="ProtNLM"/>
    </source>
</evidence>
<reference evidence="2" key="1">
    <citation type="submission" date="2019-03" db="EMBL/GenBank/DDBJ databases">
        <title>WGS assembly of Setaria viridis.</title>
        <authorList>
            <person name="Huang P."/>
            <person name="Jenkins J."/>
            <person name="Grimwood J."/>
            <person name="Barry K."/>
            <person name="Healey A."/>
            <person name="Mamidi S."/>
            <person name="Sreedasyam A."/>
            <person name="Shu S."/>
            <person name="Feldman M."/>
            <person name="Wu J."/>
            <person name="Yu Y."/>
            <person name="Chen C."/>
            <person name="Johnson J."/>
            <person name="Rokhsar D."/>
            <person name="Baxter I."/>
            <person name="Schmutz J."/>
            <person name="Brutnell T."/>
            <person name="Kellogg E."/>
        </authorList>
    </citation>
    <scope>NUCLEOTIDE SEQUENCE [LARGE SCALE GENOMIC DNA]</scope>
</reference>
<gene>
    <name evidence="2" type="ORF">SEVIR_9G198200v2</name>
</gene>
<accession>A0A4U6SXZ9</accession>
<evidence type="ECO:0000313" key="3">
    <source>
        <dbReference type="Proteomes" id="UP000298652"/>
    </source>
</evidence>
<dbReference type="Gramene" id="TKV92998">
    <property type="protein sequence ID" value="TKV92998"/>
    <property type="gene ID" value="SEVIR_9G198200v2"/>
</dbReference>
<protein>
    <recommendedName>
        <fullName evidence="4">Myb/SANT-like domain-containing protein</fullName>
    </recommendedName>
</protein>
<dbReference type="Proteomes" id="UP000298652">
    <property type="component" value="Chromosome 9"/>
</dbReference>
<name>A0A4U6SXZ9_SETVI</name>
<dbReference type="OMA" id="ANWSEYN"/>
<organism evidence="2 3">
    <name type="scientific">Setaria viridis</name>
    <name type="common">Green bristlegrass</name>
    <name type="synonym">Setaria italica subsp. viridis</name>
    <dbReference type="NCBI Taxonomy" id="4556"/>
    <lineage>
        <taxon>Eukaryota</taxon>
        <taxon>Viridiplantae</taxon>
        <taxon>Streptophyta</taxon>
        <taxon>Embryophyta</taxon>
        <taxon>Tracheophyta</taxon>
        <taxon>Spermatophyta</taxon>
        <taxon>Magnoliopsida</taxon>
        <taxon>Liliopsida</taxon>
        <taxon>Poales</taxon>
        <taxon>Poaceae</taxon>
        <taxon>PACMAD clade</taxon>
        <taxon>Panicoideae</taxon>
        <taxon>Panicodae</taxon>
        <taxon>Paniceae</taxon>
        <taxon>Cenchrinae</taxon>
        <taxon>Setaria</taxon>
    </lineage>
</organism>
<feature type="region of interest" description="Disordered" evidence="1">
    <location>
        <begin position="13"/>
        <end position="34"/>
    </location>
</feature>
<dbReference type="PANTHER" id="PTHR47069:SF11">
    <property type="entry name" value="OS04G0275550 PROTEIN"/>
    <property type="match status" value="1"/>
</dbReference>
<evidence type="ECO:0000313" key="2">
    <source>
        <dbReference type="EMBL" id="TKV92998.1"/>
    </source>
</evidence>